<dbReference type="PROSITE" id="PS50181">
    <property type="entry name" value="FBOX"/>
    <property type="match status" value="1"/>
</dbReference>
<dbReference type="EMBL" id="MQTW01000282">
    <property type="protein sequence ID" value="RYC81062.1"/>
    <property type="molecule type" value="Genomic_DNA"/>
</dbReference>
<dbReference type="InterPro" id="IPR001810">
    <property type="entry name" value="F-box_dom"/>
</dbReference>
<gene>
    <name evidence="2" type="ORF">BFJ63_vAg16037</name>
</gene>
<dbReference type="SUPFAM" id="SSF81383">
    <property type="entry name" value="F-box domain"/>
    <property type="match status" value="1"/>
</dbReference>
<dbReference type="InterPro" id="IPR036047">
    <property type="entry name" value="F-box-like_dom_sf"/>
</dbReference>
<accession>A0A4Q2V354</accession>
<reference evidence="2 3" key="1">
    <citation type="submission" date="2016-12" db="EMBL/GenBank/DDBJ databases">
        <title>Draft genome sequence of Fusarium oxysporum causing rot on Narcissus.</title>
        <authorList>
            <person name="Armitage A.D."/>
            <person name="Taylor A."/>
            <person name="Clarkson J.P."/>
            <person name="Harrison R.J."/>
            <person name="Jackson A.C."/>
        </authorList>
    </citation>
    <scope>NUCLEOTIDE SEQUENCE [LARGE SCALE GENOMIC DNA]</scope>
    <source>
        <strain evidence="2 3">N139</strain>
    </source>
</reference>
<name>A0A4Q2V354_FUSOX</name>
<protein>
    <recommendedName>
        <fullName evidence="1">F-box domain-containing protein</fullName>
    </recommendedName>
</protein>
<dbReference type="Proteomes" id="UP000290540">
    <property type="component" value="Unassembled WGS sequence"/>
</dbReference>
<sequence>MSPTVSSNRWTPAQKLFFMELLHEAHRSRELKPGEDRDLRSLSDSFCDRLKERFPSCKWDSKRVKSHYKQVVSNYRWHCKVQKIRGAGDMKVVRGDTEMKEVHFDGPEQASSLQSYGHAGLQAPRNGLAVGKTATPEVYQELFSGYLYASDGDTSVPGCPLTQAKGNTADACGLDKMPNELLLMIGSYLTHQEFSAYSAMSKRFRSLLGAQHFTAVRLLGTLEGLAKELRFFQEVLKYKGNVFNQTRHATFQIIGIYESEDPGRFCDASLTSNLIGSCIERMTGLHDVTFDLDLRGEFSSFNEHFRSEHKWIKPCNVIFHRANRNSFETIIRNFEPGTLETVQLPMKISRTHYKPLKTGRHPLKALHTYIPLQCRRYLQSPLRCMDPKHLNPILKGFPQLESLILGESPREPNTCFTIDLNNLV</sequence>
<evidence type="ECO:0000259" key="1">
    <source>
        <dbReference type="PROSITE" id="PS50181"/>
    </source>
</evidence>
<proteinExistence type="predicted"/>
<evidence type="ECO:0000313" key="3">
    <source>
        <dbReference type="Proteomes" id="UP000290540"/>
    </source>
</evidence>
<comment type="caution">
    <text evidence="2">The sequence shown here is derived from an EMBL/GenBank/DDBJ whole genome shotgun (WGS) entry which is preliminary data.</text>
</comment>
<dbReference type="AlphaFoldDB" id="A0A4Q2V354"/>
<organism evidence="2 3">
    <name type="scientific">Fusarium oxysporum f. sp. narcissi</name>
    <dbReference type="NCBI Taxonomy" id="451672"/>
    <lineage>
        <taxon>Eukaryota</taxon>
        <taxon>Fungi</taxon>
        <taxon>Dikarya</taxon>
        <taxon>Ascomycota</taxon>
        <taxon>Pezizomycotina</taxon>
        <taxon>Sordariomycetes</taxon>
        <taxon>Hypocreomycetidae</taxon>
        <taxon>Hypocreales</taxon>
        <taxon>Nectriaceae</taxon>
        <taxon>Fusarium</taxon>
        <taxon>Fusarium oxysporum species complex</taxon>
    </lineage>
</organism>
<evidence type="ECO:0000313" key="2">
    <source>
        <dbReference type="EMBL" id="RYC81062.1"/>
    </source>
</evidence>
<feature type="domain" description="F-box" evidence="1">
    <location>
        <begin position="171"/>
        <end position="218"/>
    </location>
</feature>